<evidence type="ECO:0000313" key="15">
    <source>
        <dbReference type="EMBL" id="CAG9785722.1"/>
    </source>
</evidence>
<dbReference type="GO" id="GO:0007156">
    <property type="term" value="P:homophilic cell adhesion via plasma membrane adhesion molecules"/>
    <property type="evidence" value="ECO:0007669"/>
    <property type="project" value="InterPro"/>
</dbReference>
<dbReference type="OrthoDB" id="8188793at2759"/>
<keyword evidence="9" id="KW-0472">Membrane</keyword>
<evidence type="ECO:0000256" key="4">
    <source>
        <dbReference type="ARBA" id="ARBA00022729"/>
    </source>
</evidence>
<dbReference type="PROSITE" id="PS00232">
    <property type="entry name" value="CADHERIN_1"/>
    <property type="match status" value="1"/>
</dbReference>
<dbReference type="EMBL" id="OU893345">
    <property type="protein sequence ID" value="CAG9785722.1"/>
    <property type="molecule type" value="Genomic_DNA"/>
</dbReference>
<feature type="domain" description="Cadherin" evidence="14">
    <location>
        <begin position="150"/>
        <end position="262"/>
    </location>
</feature>
<name>A0A9N9WCX4_9NEOP</name>
<comment type="subcellular location">
    <subcellularLocation>
        <location evidence="1">Cell membrane</location>
        <topology evidence="1">Single-pass type I membrane protein</topology>
    </subcellularLocation>
</comment>
<feature type="compositionally biased region" description="Polar residues" evidence="12">
    <location>
        <begin position="862"/>
        <end position="898"/>
    </location>
</feature>
<evidence type="ECO:0000256" key="5">
    <source>
        <dbReference type="ARBA" id="ARBA00022737"/>
    </source>
</evidence>
<dbReference type="InterPro" id="IPR020894">
    <property type="entry name" value="Cadherin_CS"/>
</dbReference>
<dbReference type="SMART" id="SM00112">
    <property type="entry name" value="CA"/>
    <property type="match status" value="5"/>
</dbReference>
<feature type="compositionally biased region" description="Polar residues" evidence="12">
    <location>
        <begin position="812"/>
        <end position="833"/>
    </location>
</feature>
<comment type="function">
    <text evidence="10">Cadherins are calcium-dependent cell adhesion proteins. They preferentially interact with themselves in a homophilic manner in connecting cells.</text>
</comment>
<dbReference type="CDD" id="cd11304">
    <property type="entry name" value="Cadherin_repeat"/>
    <property type="match status" value="5"/>
</dbReference>
<dbReference type="SUPFAM" id="SSF49313">
    <property type="entry name" value="Cadherin-like"/>
    <property type="match status" value="5"/>
</dbReference>
<keyword evidence="7" id="KW-0130">Cell adhesion</keyword>
<dbReference type="PANTHER" id="PTHR24026">
    <property type="entry name" value="FAT ATYPICAL CADHERIN-RELATED"/>
    <property type="match status" value="1"/>
</dbReference>
<evidence type="ECO:0000256" key="2">
    <source>
        <dbReference type="ARBA" id="ARBA00022475"/>
    </source>
</evidence>
<feature type="domain" description="Cadherin" evidence="14">
    <location>
        <begin position="263"/>
        <end position="379"/>
    </location>
</feature>
<accession>A0A9N9WCX4</accession>
<feature type="compositionally biased region" description="Basic and acidic residues" evidence="12">
    <location>
        <begin position="1488"/>
        <end position="1501"/>
    </location>
</feature>
<evidence type="ECO:0000256" key="13">
    <source>
        <dbReference type="SAM" id="SignalP"/>
    </source>
</evidence>
<evidence type="ECO:0000256" key="7">
    <source>
        <dbReference type="ARBA" id="ARBA00022889"/>
    </source>
</evidence>
<keyword evidence="8" id="KW-1133">Transmembrane helix</keyword>
<proteinExistence type="predicted"/>
<evidence type="ECO:0000256" key="8">
    <source>
        <dbReference type="ARBA" id="ARBA00022989"/>
    </source>
</evidence>
<keyword evidence="5" id="KW-0677">Repeat</keyword>
<keyword evidence="16" id="KW-1185">Reference proteome</keyword>
<evidence type="ECO:0000256" key="10">
    <source>
        <dbReference type="ARBA" id="ARBA00059331"/>
    </source>
</evidence>
<dbReference type="PANTHER" id="PTHR24026:SF96">
    <property type="entry name" value="CADHERIN-86C"/>
    <property type="match status" value="1"/>
</dbReference>
<protein>
    <recommendedName>
        <fullName evidence="14">Cadherin domain-containing protein</fullName>
    </recommendedName>
</protein>
<evidence type="ECO:0000256" key="1">
    <source>
        <dbReference type="ARBA" id="ARBA00004251"/>
    </source>
</evidence>
<dbReference type="Proteomes" id="UP001153714">
    <property type="component" value="Chromosome 14"/>
</dbReference>
<dbReference type="Gene3D" id="2.60.40.60">
    <property type="entry name" value="Cadherins"/>
    <property type="match status" value="5"/>
</dbReference>
<reference evidence="15" key="2">
    <citation type="submission" date="2022-10" db="EMBL/GenBank/DDBJ databases">
        <authorList>
            <consortium name="ENA_rothamsted_submissions"/>
            <consortium name="culmorum"/>
            <person name="King R."/>
        </authorList>
    </citation>
    <scope>NUCLEOTIDE SEQUENCE</scope>
</reference>
<reference evidence="15" key="1">
    <citation type="submission" date="2021-12" db="EMBL/GenBank/DDBJ databases">
        <authorList>
            <person name="King R."/>
        </authorList>
    </citation>
    <scope>NUCLEOTIDE SEQUENCE</scope>
</reference>
<sequence>MADAGRPKRVANFAWMTFAIALVLVCAAAAVRGGEPVFDPSTLMRLVLVPADAAVGSVIYRVRASDPDFDYPLHFELIGQMGRLDIGIVTLPCTRYNSVCQANVVLLRRLEPGRYVDFRLSVRNTRGRSSRIACSITGTNATTPRDTIFPHQPSIILVPEDAKRGTDLEIVIARKNPLSPKPLELELWGSPLFAIRQRRVSTENTEGTIFLVGPLDFEAQSMYHLTLLAVDPYVELGKDTRNIAALEVVVVVEDVQDMPPVFTTAPPITHLPRQVAPGDMVVKVRAEDGDKGAPRVIRYGLVSEGNPFTPFFNINETTGEVTLERPIEEIAAISHAGAPILLTVVAEEVRLSREEPEAMSSTVQLAFILPERENSPPYFENQFYITYLDENAPQGTALTFNDPYIPQVNDNDAGKNGVFSLTLVGNNGTFEISPTVAERHAQFIIKVRDNTMLDFEARKSVVFQIMAQELGPATNLTATANVTVYLNDVNDNPPVFLAQSYDVELPENVTAGTRVEQVQADDVDTGAFGKIQYTAILGYLNTSLHLDPISGVISVATNNHGFDREAMPDLHFLVEARDNDGVGLRETVPLIIKLLDVNDYPPEFERSLYEFVLSPSLNNFTSAAFVKAIDKDAEPPNNVVRYEIIQGNNDGKFAINTETGELYLLEALKRTKKQNVPRYKRQIDSQQESETFSLSIRAFDLGVPSLSSTTIVKIYPPESKTRTMSFIVPGGNPDRQKLEEILSTLSGGKVTIIDIKPYKGDNGDTDLIGQESSQEKSEVIAIVRMSGNTAINVAKLQEQLAKNMTMYSTGITKNGNNGMKNENSGTNTWNAGTNPGKPGSNAGNSGMNNGNVGPGNGNIGNDINTYQGTNHINTGSANNLGTDQTSHTSTSDNGDSTKMHQLTSARFSPAFPHFRKRVIRVNSTEDDVRLVAHDKGAGRENKSTQNLENKSVQATEWRRREAWSAEQADLRTKPTQWKFNKRNYRSKDLSKPASTPGDIHQEFVHAAADNDYKYSDRRQSLRARDGPNIIYTKEMQLQEAFANKHKEYIEDLENGYDRIATLHYHKRDQDDDSMRRHEIDRGSEVGVFLKSENKVMVDKAENKNVEQRNKERAPSSIGRDQYFIKDGNTEILRLVTRGKNDEERYVNLPLHQQRPVTLIPHTQYVVVDSGKDLLMERFIREQGEEAKNIRDKMDEVADTDSVFNGKEGKSLGQRSRAGSEMHNQFHDYSNIPPEVPGVVPLKADYLQSALLEMQNKSTIHQELLESSLRKQNELLHQILIERERMLQNQETASQVESKLETQSLPGQSVMATQTECHIGTQTEPILLKPTRRKARSDNDSYSEDDSEMIVEDKNKKVAWVKRKKPKKKIKYKDPRRSIRIYDLKRKIKTPIIEESEASPSLESEKHIKISKINEREEHVKNYGDITKSIVTTSKNETVSSTQIKPTDTDRKSKLKREILMEISDSLEEKLDSDSREKKRLQRQNHIEELLALEEHDSKEIKSGSSSASKDNRNLVFSRQGSSTEARQTAEQSLNLKTTELDVTPIRDSLSNTDSSPKKTDGNAESAKSTEVPKIVQKNLPRYMQWYGKKTSSTSKPSVSEKTLPQKPSATDKMPPSKPKRPSKTKNDQDKDIKEDKTGRYGKILSRDQSDHSEVKKNSKTKESEFIHPRLLKEEKVTPVPEGPLPDVHPLLQHSEHRYEHQYENQNPLCYIQPTHIPKYLGGEQNIPVLPKRTSVEQQPVYVNQDDVKKKDQKSNISESALTHSISISTSYEEDRKNTPEVHVSKINIGGDVTEANRSVTTNVDDNDSGIAMNTLVHQTGNIKRLPITEKKSIFTIAYDEVQTKQLRPDSSSTSY</sequence>
<evidence type="ECO:0000313" key="16">
    <source>
        <dbReference type="Proteomes" id="UP001153714"/>
    </source>
</evidence>
<dbReference type="GO" id="GO:0005886">
    <property type="term" value="C:plasma membrane"/>
    <property type="evidence" value="ECO:0007669"/>
    <property type="project" value="UniProtKB-SubCell"/>
</dbReference>
<evidence type="ECO:0000256" key="6">
    <source>
        <dbReference type="ARBA" id="ARBA00022837"/>
    </source>
</evidence>
<organism evidence="15 16">
    <name type="scientific">Diatraea saccharalis</name>
    <name type="common">sugarcane borer</name>
    <dbReference type="NCBI Taxonomy" id="40085"/>
    <lineage>
        <taxon>Eukaryota</taxon>
        <taxon>Metazoa</taxon>
        <taxon>Ecdysozoa</taxon>
        <taxon>Arthropoda</taxon>
        <taxon>Hexapoda</taxon>
        <taxon>Insecta</taxon>
        <taxon>Pterygota</taxon>
        <taxon>Neoptera</taxon>
        <taxon>Endopterygota</taxon>
        <taxon>Lepidoptera</taxon>
        <taxon>Glossata</taxon>
        <taxon>Ditrysia</taxon>
        <taxon>Pyraloidea</taxon>
        <taxon>Crambidae</taxon>
        <taxon>Crambinae</taxon>
        <taxon>Diatraea</taxon>
    </lineage>
</organism>
<keyword evidence="3" id="KW-0812">Transmembrane</keyword>
<keyword evidence="4 13" id="KW-0732">Signal</keyword>
<dbReference type="FunFam" id="2.60.40.60:FF:000295">
    <property type="entry name" value="Cadherin 86C, isoform E"/>
    <property type="match status" value="1"/>
</dbReference>
<feature type="domain" description="Cadherin" evidence="14">
    <location>
        <begin position="605"/>
        <end position="726"/>
    </location>
</feature>
<feature type="domain" description="Cadherin" evidence="14">
    <location>
        <begin position="497"/>
        <end position="604"/>
    </location>
</feature>
<feature type="domain" description="Cadherin" evidence="14">
    <location>
        <begin position="380"/>
        <end position="496"/>
    </location>
</feature>
<evidence type="ECO:0000256" key="11">
    <source>
        <dbReference type="PROSITE-ProRule" id="PRU00043"/>
    </source>
</evidence>
<feature type="compositionally biased region" description="Polar residues" evidence="12">
    <location>
        <begin position="1514"/>
        <end position="1537"/>
    </location>
</feature>
<feature type="compositionally biased region" description="Low complexity" evidence="12">
    <location>
        <begin position="839"/>
        <end position="851"/>
    </location>
</feature>
<dbReference type="GO" id="GO:0005509">
    <property type="term" value="F:calcium ion binding"/>
    <property type="evidence" value="ECO:0007669"/>
    <property type="project" value="UniProtKB-UniRule"/>
</dbReference>
<gene>
    <name evidence="15" type="ORF">DIATSA_LOCUS3734</name>
</gene>
<evidence type="ECO:0000256" key="3">
    <source>
        <dbReference type="ARBA" id="ARBA00022692"/>
    </source>
</evidence>
<evidence type="ECO:0000259" key="14">
    <source>
        <dbReference type="PROSITE" id="PS50268"/>
    </source>
</evidence>
<dbReference type="PRINTS" id="PR00205">
    <property type="entry name" value="CADHERIN"/>
</dbReference>
<feature type="signal peptide" evidence="13">
    <location>
        <begin position="1"/>
        <end position="33"/>
    </location>
</feature>
<feature type="region of interest" description="Disordered" evidence="12">
    <location>
        <begin position="812"/>
        <end position="898"/>
    </location>
</feature>
<dbReference type="PROSITE" id="PS50268">
    <property type="entry name" value="CADHERIN_2"/>
    <property type="match status" value="5"/>
</dbReference>
<feature type="region of interest" description="Disordered" evidence="12">
    <location>
        <begin position="1488"/>
        <end position="1685"/>
    </location>
</feature>
<feature type="compositionally biased region" description="Low complexity" evidence="12">
    <location>
        <begin position="1588"/>
        <end position="1602"/>
    </location>
</feature>
<dbReference type="Pfam" id="PF00028">
    <property type="entry name" value="Cadherin"/>
    <property type="match status" value="2"/>
</dbReference>
<dbReference type="FunFam" id="2.60.40.60:FF:000098">
    <property type="entry name" value="cadherin-23 isoform X1"/>
    <property type="match status" value="1"/>
</dbReference>
<feature type="compositionally biased region" description="Basic and acidic residues" evidence="12">
    <location>
        <begin position="1624"/>
        <end position="1676"/>
    </location>
</feature>
<evidence type="ECO:0000256" key="12">
    <source>
        <dbReference type="SAM" id="MobiDB-lite"/>
    </source>
</evidence>
<evidence type="ECO:0000256" key="9">
    <source>
        <dbReference type="ARBA" id="ARBA00023136"/>
    </source>
</evidence>
<dbReference type="InterPro" id="IPR015919">
    <property type="entry name" value="Cadherin-like_sf"/>
</dbReference>
<feature type="chain" id="PRO_5040134302" description="Cadherin domain-containing protein" evidence="13">
    <location>
        <begin position="34"/>
        <end position="1855"/>
    </location>
</feature>
<dbReference type="InterPro" id="IPR002126">
    <property type="entry name" value="Cadherin-like_dom"/>
</dbReference>
<keyword evidence="6 11" id="KW-0106">Calcium</keyword>
<keyword evidence="2" id="KW-1003">Cell membrane</keyword>